<comment type="caution">
    <text evidence="2">The sequence shown here is derived from an EMBL/GenBank/DDBJ whole genome shotgun (WGS) entry which is preliminary data.</text>
</comment>
<dbReference type="Pfam" id="PF00931">
    <property type="entry name" value="NB-ARC"/>
    <property type="match status" value="1"/>
</dbReference>
<dbReference type="InterPro" id="IPR002182">
    <property type="entry name" value="NB-ARC"/>
</dbReference>
<keyword evidence="3" id="KW-1185">Reference proteome</keyword>
<organism evidence="2 3">
    <name type="scientific">Citrus unshiu</name>
    <name type="common">Satsuma mandarin</name>
    <name type="synonym">Citrus nobilis var. unshiu</name>
    <dbReference type="NCBI Taxonomy" id="55188"/>
    <lineage>
        <taxon>Eukaryota</taxon>
        <taxon>Viridiplantae</taxon>
        <taxon>Streptophyta</taxon>
        <taxon>Embryophyta</taxon>
        <taxon>Tracheophyta</taxon>
        <taxon>Spermatophyta</taxon>
        <taxon>Magnoliopsida</taxon>
        <taxon>eudicotyledons</taxon>
        <taxon>Gunneridae</taxon>
        <taxon>Pentapetalae</taxon>
        <taxon>rosids</taxon>
        <taxon>malvids</taxon>
        <taxon>Sapindales</taxon>
        <taxon>Rutaceae</taxon>
        <taxon>Aurantioideae</taxon>
        <taxon>Citrus</taxon>
    </lineage>
</organism>
<dbReference type="AlphaFoldDB" id="A0A2H5QQ33"/>
<dbReference type="EMBL" id="BDQV01000612">
    <property type="protein sequence ID" value="GAY66738.1"/>
    <property type="molecule type" value="Genomic_DNA"/>
</dbReference>
<proteinExistence type="predicted"/>
<protein>
    <recommendedName>
        <fullName evidence="1">NB-ARC domain-containing protein</fullName>
    </recommendedName>
</protein>
<evidence type="ECO:0000259" key="1">
    <source>
        <dbReference type="Pfam" id="PF00931"/>
    </source>
</evidence>
<gene>
    <name evidence="2" type="ORF">CUMW_251210</name>
</gene>
<sequence length="99" mass="11214">MPPSRVSVIIGEDYQLKKSILQEYLTNKKYFIVLDDVFNGSEIWDDLEEVLPDNQNGSRVLIMVTAPELLAPLEMENGETIRPDSVLIGGPMIRLKHES</sequence>
<accession>A0A2H5QQ33</accession>
<dbReference type="GO" id="GO:0043531">
    <property type="term" value="F:ADP binding"/>
    <property type="evidence" value="ECO:0007669"/>
    <property type="project" value="InterPro"/>
</dbReference>
<dbReference type="Proteomes" id="UP000236630">
    <property type="component" value="Unassembled WGS sequence"/>
</dbReference>
<evidence type="ECO:0000313" key="3">
    <source>
        <dbReference type="Proteomes" id="UP000236630"/>
    </source>
</evidence>
<dbReference type="Gene3D" id="3.40.50.300">
    <property type="entry name" value="P-loop containing nucleotide triphosphate hydrolases"/>
    <property type="match status" value="1"/>
</dbReference>
<dbReference type="InterPro" id="IPR027417">
    <property type="entry name" value="P-loop_NTPase"/>
</dbReference>
<dbReference type="SUPFAM" id="SSF52540">
    <property type="entry name" value="P-loop containing nucleoside triphosphate hydrolases"/>
    <property type="match status" value="1"/>
</dbReference>
<feature type="domain" description="NB-ARC" evidence="1">
    <location>
        <begin position="17"/>
        <end position="62"/>
    </location>
</feature>
<evidence type="ECO:0000313" key="2">
    <source>
        <dbReference type="EMBL" id="GAY66738.1"/>
    </source>
</evidence>
<reference evidence="2 3" key="1">
    <citation type="journal article" date="2017" name="Front. Genet.">
        <title>Draft sequencing of the heterozygous diploid genome of Satsuma (Citrus unshiu Marc.) using a hybrid assembly approach.</title>
        <authorList>
            <person name="Shimizu T."/>
            <person name="Tanizawa Y."/>
            <person name="Mochizuki T."/>
            <person name="Nagasaki H."/>
            <person name="Yoshioka T."/>
            <person name="Toyoda A."/>
            <person name="Fujiyama A."/>
            <person name="Kaminuma E."/>
            <person name="Nakamura Y."/>
        </authorList>
    </citation>
    <scope>NUCLEOTIDE SEQUENCE [LARGE SCALE GENOMIC DNA]</scope>
    <source>
        <strain evidence="3">cv. Miyagawa wase</strain>
    </source>
</reference>
<name>A0A2H5QQ33_CITUN</name>